<dbReference type="InterPro" id="IPR036250">
    <property type="entry name" value="AcylCo_DH-like_C"/>
</dbReference>
<evidence type="ECO:0000256" key="11">
    <source>
        <dbReference type="ARBA" id="ARBA00047859"/>
    </source>
</evidence>
<protein>
    <recommendedName>
        <fullName evidence="10">Dibenzothiophene monooxygenase</fullName>
        <ecNumber evidence="9">1.14.14.21</ecNumber>
    </recommendedName>
</protein>
<dbReference type="InterPro" id="IPR037069">
    <property type="entry name" value="AcylCoA_DH/ox_N_sf"/>
</dbReference>
<evidence type="ECO:0000256" key="7">
    <source>
        <dbReference type="ARBA" id="ARBA00034307"/>
    </source>
</evidence>
<evidence type="ECO:0000256" key="12">
    <source>
        <dbReference type="ARBA" id="ARBA00048445"/>
    </source>
</evidence>
<dbReference type="InterPro" id="IPR046373">
    <property type="entry name" value="Acyl-CoA_Oxase/DH_mid-dom_sf"/>
</dbReference>
<evidence type="ECO:0000256" key="10">
    <source>
        <dbReference type="ARBA" id="ARBA00034345"/>
    </source>
</evidence>
<dbReference type="AlphaFoldDB" id="A0A521ESN5"/>
<evidence type="ECO:0000256" key="5">
    <source>
        <dbReference type="ARBA" id="ARBA00023002"/>
    </source>
</evidence>
<dbReference type="Gene3D" id="2.40.110.10">
    <property type="entry name" value="Butyryl-CoA Dehydrogenase, subunit A, domain 2"/>
    <property type="match status" value="1"/>
</dbReference>
<evidence type="ECO:0000256" key="1">
    <source>
        <dbReference type="ARBA" id="ARBA00004496"/>
    </source>
</evidence>
<dbReference type="Proteomes" id="UP000319014">
    <property type="component" value="Unassembled WGS sequence"/>
</dbReference>
<organism evidence="16 17">
    <name type="scientific">Paracoccus laeviglucosivorans</name>
    <dbReference type="NCBI Taxonomy" id="1197861"/>
    <lineage>
        <taxon>Bacteria</taxon>
        <taxon>Pseudomonadati</taxon>
        <taxon>Pseudomonadota</taxon>
        <taxon>Alphaproteobacteria</taxon>
        <taxon>Rhodobacterales</taxon>
        <taxon>Paracoccaceae</taxon>
        <taxon>Paracoccus</taxon>
    </lineage>
</organism>
<dbReference type="InterPro" id="IPR009100">
    <property type="entry name" value="AcylCoA_DH/oxidase_NM_dom_sf"/>
</dbReference>
<evidence type="ECO:0000313" key="17">
    <source>
        <dbReference type="Proteomes" id="UP000319014"/>
    </source>
</evidence>
<dbReference type="GO" id="GO:0005737">
    <property type="term" value="C:cytoplasm"/>
    <property type="evidence" value="ECO:0007669"/>
    <property type="project" value="UniProtKB-SubCell"/>
</dbReference>
<proteinExistence type="inferred from homology"/>
<comment type="pathway">
    <text evidence="7">Sulfur metabolism; dibenzothiophene degradation.</text>
</comment>
<keyword evidence="6" id="KW-0503">Monooxygenase</keyword>
<comment type="catalytic activity">
    <reaction evidence="11">
        <text>dibenzothiophene + FMNH2 + O2 = dibenzothiophene 5-oxide + FMN + H2O + H(+)</text>
        <dbReference type="Rhea" id="RHEA:49076"/>
        <dbReference type="ChEBI" id="CHEBI:15377"/>
        <dbReference type="ChEBI" id="CHEBI:15378"/>
        <dbReference type="ChEBI" id="CHEBI:15379"/>
        <dbReference type="ChEBI" id="CHEBI:23681"/>
        <dbReference type="ChEBI" id="CHEBI:23683"/>
        <dbReference type="ChEBI" id="CHEBI:57618"/>
        <dbReference type="ChEBI" id="CHEBI:58210"/>
    </reaction>
</comment>
<dbReference type="SUPFAM" id="SSF47203">
    <property type="entry name" value="Acyl-CoA dehydrogenase C-terminal domain-like"/>
    <property type="match status" value="1"/>
</dbReference>
<dbReference type="EC" id="1.14.14.21" evidence="9"/>
<evidence type="ECO:0000256" key="3">
    <source>
        <dbReference type="ARBA" id="ARBA00022643"/>
    </source>
</evidence>
<gene>
    <name evidence="16" type="ORF">SAMN06265221_11543</name>
</gene>
<keyword evidence="2" id="KW-0285">Flavoprotein</keyword>
<keyword evidence="5" id="KW-0560">Oxidoreductase</keyword>
<comment type="catalytic activity">
    <reaction evidence="13">
        <text>dibenzothiophene + 2 FMNH2 + 2 O2 = dibenzothiophene 5,5-dioxide + 2 FMN + 2 H2O + 2 H(+)</text>
        <dbReference type="Rhea" id="RHEA:49072"/>
        <dbReference type="ChEBI" id="CHEBI:15377"/>
        <dbReference type="ChEBI" id="CHEBI:15378"/>
        <dbReference type="ChEBI" id="CHEBI:15379"/>
        <dbReference type="ChEBI" id="CHEBI:23681"/>
        <dbReference type="ChEBI" id="CHEBI:57618"/>
        <dbReference type="ChEBI" id="CHEBI:58210"/>
        <dbReference type="ChEBI" id="CHEBI:90356"/>
        <dbReference type="EC" id="1.14.14.21"/>
    </reaction>
</comment>
<keyword evidence="4" id="KW-0547">Nucleotide-binding</keyword>
<evidence type="ECO:0000256" key="8">
    <source>
        <dbReference type="ARBA" id="ARBA00034317"/>
    </source>
</evidence>
<dbReference type="GO" id="GO:0004497">
    <property type="term" value="F:monooxygenase activity"/>
    <property type="evidence" value="ECO:0007669"/>
    <property type="project" value="UniProtKB-KW"/>
</dbReference>
<dbReference type="RefSeq" id="WP_142664010.1">
    <property type="nucleotide sequence ID" value="NZ_FXTK01000015.1"/>
</dbReference>
<dbReference type="PIRSF" id="PIRSF016578">
    <property type="entry name" value="HsaA"/>
    <property type="match status" value="1"/>
</dbReference>
<dbReference type="PANTHER" id="PTHR43884">
    <property type="entry name" value="ACYL-COA DEHYDROGENASE"/>
    <property type="match status" value="1"/>
</dbReference>
<name>A0A521ESN5_9RHOB</name>
<feature type="domain" description="Acyl-CoA dehydrogenase C-terminal" evidence="15">
    <location>
        <begin position="246"/>
        <end position="387"/>
    </location>
</feature>
<dbReference type="PANTHER" id="PTHR43884:SF12">
    <property type="entry name" value="ISOVALERYL-COA DEHYDROGENASE, MITOCHONDRIAL-RELATED"/>
    <property type="match status" value="1"/>
</dbReference>
<feature type="domain" description="Acyl-CoA oxidase/dehydrogenase middle" evidence="14">
    <location>
        <begin position="141"/>
        <end position="218"/>
    </location>
</feature>
<dbReference type="Gene3D" id="1.10.540.10">
    <property type="entry name" value="Acyl-CoA dehydrogenase/oxidase, N-terminal domain"/>
    <property type="match status" value="1"/>
</dbReference>
<evidence type="ECO:0000256" key="2">
    <source>
        <dbReference type="ARBA" id="ARBA00022630"/>
    </source>
</evidence>
<sequence length="412" mass="44774">MNDLADAGLRLESKSPQLIRILAALPELVERIRAGAAQRDSERILPYQAFDWLRQAGIGTLLVPRDRGGPGGKISDYIEVIRQLGAGDSNVAHALRSHFNFAQAIVLRSVDQPDDLAFQRLLSGAIFGGAHTENLTRHPGDIGTALTRQGDHYRLNGRKHYATGTAFADFASISATDENGELAFAMIPTDRDGVEILDDWDGMGQRLTASGGIILRNVRVEPEEIGQRDINSFVGRHTSTMRQLHLAASAAGAVAAALQDGRDYVLQHGRAATHSHADFARDDFFVQKVLGDIAALSYGVDAAIREAAREQEAVADAILSRLPDDQIEHLLVQASINGARAQLVSGQLALEAAGKIFELGGGSATSRRFNLDRHWRNIRTVLNHNPLNHKARVIGDYMLNGTTTHLLEGKVF</sequence>
<dbReference type="EMBL" id="FXTK01000015">
    <property type="protein sequence ID" value="SMO86914.1"/>
    <property type="molecule type" value="Genomic_DNA"/>
</dbReference>
<evidence type="ECO:0000256" key="6">
    <source>
        <dbReference type="ARBA" id="ARBA00023033"/>
    </source>
</evidence>
<keyword evidence="3" id="KW-0288">FMN</keyword>
<dbReference type="GO" id="GO:0008470">
    <property type="term" value="F:3-methylbutanoyl-CoA dehydrogenase activity"/>
    <property type="evidence" value="ECO:0007669"/>
    <property type="project" value="TreeGrafter"/>
</dbReference>
<dbReference type="OrthoDB" id="6184213at2"/>
<comment type="catalytic activity">
    <reaction evidence="12">
        <text>dibenzothiophene 5-oxide + FMNH2 + O2 = dibenzothiophene 5,5-dioxide + FMN + H2O + H(+)</text>
        <dbReference type="Rhea" id="RHEA:49080"/>
        <dbReference type="ChEBI" id="CHEBI:15377"/>
        <dbReference type="ChEBI" id="CHEBI:15378"/>
        <dbReference type="ChEBI" id="CHEBI:15379"/>
        <dbReference type="ChEBI" id="CHEBI:23683"/>
        <dbReference type="ChEBI" id="CHEBI:57618"/>
        <dbReference type="ChEBI" id="CHEBI:58210"/>
        <dbReference type="ChEBI" id="CHEBI:90356"/>
    </reaction>
</comment>
<comment type="similarity">
    <text evidence="8">Belongs to the DszC flavin monooxygenase family.</text>
</comment>
<dbReference type="SUPFAM" id="SSF56645">
    <property type="entry name" value="Acyl-CoA dehydrogenase NM domain-like"/>
    <property type="match status" value="1"/>
</dbReference>
<evidence type="ECO:0000313" key="16">
    <source>
        <dbReference type="EMBL" id="SMO86914.1"/>
    </source>
</evidence>
<dbReference type="Pfam" id="PF02770">
    <property type="entry name" value="Acyl-CoA_dh_M"/>
    <property type="match status" value="1"/>
</dbReference>
<evidence type="ECO:0000256" key="9">
    <source>
        <dbReference type="ARBA" id="ARBA00034328"/>
    </source>
</evidence>
<evidence type="ECO:0000256" key="13">
    <source>
        <dbReference type="ARBA" id="ARBA00049456"/>
    </source>
</evidence>
<dbReference type="GO" id="GO:0050660">
    <property type="term" value="F:flavin adenine dinucleotide binding"/>
    <property type="evidence" value="ECO:0007669"/>
    <property type="project" value="InterPro"/>
</dbReference>
<dbReference type="InterPro" id="IPR006091">
    <property type="entry name" value="Acyl-CoA_Oxase/DH_mid-dom"/>
</dbReference>
<accession>A0A521ESN5</accession>
<dbReference type="GO" id="GO:0006552">
    <property type="term" value="P:L-leucine catabolic process"/>
    <property type="evidence" value="ECO:0007669"/>
    <property type="project" value="TreeGrafter"/>
</dbReference>
<comment type="subcellular location">
    <subcellularLocation>
        <location evidence="1">Cytoplasm</location>
    </subcellularLocation>
</comment>
<reference evidence="16 17" key="1">
    <citation type="submission" date="2017-05" db="EMBL/GenBank/DDBJ databases">
        <authorList>
            <person name="Varghese N."/>
            <person name="Submissions S."/>
        </authorList>
    </citation>
    <scope>NUCLEOTIDE SEQUENCE [LARGE SCALE GENOMIC DNA]</scope>
    <source>
        <strain evidence="16 17">DSM 100094</strain>
    </source>
</reference>
<evidence type="ECO:0000256" key="4">
    <source>
        <dbReference type="ARBA" id="ARBA00022741"/>
    </source>
</evidence>
<dbReference type="Pfam" id="PF08028">
    <property type="entry name" value="Acyl-CoA_dh_2"/>
    <property type="match status" value="1"/>
</dbReference>
<keyword evidence="17" id="KW-1185">Reference proteome</keyword>
<dbReference type="InterPro" id="IPR013107">
    <property type="entry name" value="Acyl-CoA_DH_C"/>
</dbReference>
<evidence type="ECO:0000259" key="15">
    <source>
        <dbReference type="Pfam" id="PF08028"/>
    </source>
</evidence>
<evidence type="ECO:0000259" key="14">
    <source>
        <dbReference type="Pfam" id="PF02770"/>
    </source>
</evidence>
<dbReference type="Gene3D" id="1.20.140.10">
    <property type="entry name" value="Butyryl-CoA Dehydrogenase, subunit A, domain 3"/>
    <property type="match status" value="1"/>
</dbReference>